<protein>
    <submittedName>
        <fullName evidence="1">Uncharacterized protein</fullName>
    </submittedName>
</protein>
<dbReference type="AlphaFoldDB" id="A0A1I2SZG6"/>
<organism evidence="1 2">
    <name type="scientific">Methylobacterium gossipiicola</name>
    <dbReference type="NCBI Taxonomy" id="582675"/>
    <lineage>
        <taxon>Bacteria</taxon>
        <taxon>Pseudomonadati</taxon>
        <taxon>Pseudomonadota</taxon>
        <taxon>Alphaproteobacteria</taxon>
        <taxon>Hyphomicrobiales</taxon>
        <taxon>Methylobacteriaceae</taxon>
        <taxon>Methylobacterium</taxon>
    </lineage>
</organism>
<evidence type="ECO:0000313" key="2">
    <source>
        <dbReference type="Proteomes" id="UP000199229"/>
    </source>
</evidence>
<dbReference type="OrthoDB" id="8244329at2"/>
<dbReference type="STRING" id="582675.SAMN05192565_10619"/>
<accession>A0A1I2SZG6</accession>
<keyword evidence="2" id="KW-1185">Reference proteome</keyword>
<dbReference type="EMBL" id="FOPM01000006">
    <property type="protein sequence ID" value="SFG58102.1"/>
    <property type="molecule type" value="Genomic_DNA"/>
</dbReference>
<evidence type="ECO:0000313" key="1">
    <source>
        <dbReference type="EMBL" id="SFG58102.1"/>
    </source>
</evidence>
<proteinExistence type="predicted"/>
<gene>
    <name evidence="1" type="ORF">SAMN05192565_10619</name>
</gene>
<dbReference type="RefSeq" id="WP_091970167.1">
    <property type="nucleotide sequence ID" value="NZ_FOPM01000006.1"/>
</dbReference>
<reference evidence="2" key="1">
    <citation type="submission" date="2016-10" db="EMBL/GenBank/DDBJ databases">
        <authorList>
            <person name="Varghese N."/>
            <person name="Submissions S."/>
        </authorList>
    </citation>
    <scope>NUCLEOTIDE SEQUENCE [LARGE SCALE GENOMIC DNA]</scope>
    <source>
        <strain evidence="2">Gh-105</strain>
    </source>
</reference>
<sequence length="197" mass="21035">MRIPASRGTVLGAFADDVDGAGWTASWSDVTSWLMERAEARFGPRDPRWFFTGLEFADVEAPTTYYPANRPFHVGIRLTAAAAASPAEAYFQLAHEVVHLLGPSPTHAKANVLEEGVATVFQQETVAAVGLPATVSHPSYLAAAGKVACLEAFAQDAVRSVRALYPDLRDLTEDELGRIVPGLPAGLAGALCSPFRR</sequence>
<name>A0A1I2SZG6_9HYPH</name>
<dbReference type="Proteomes" id="UP000199229">
    <property type="component" value="Unassembled WGS sequence"/>
</dbReference>